<dbReference type="PANTHER" id="PTHR18895">
    <property type="entry name" value="HEMK METHYLTRANSFERASE"/>
    <property type="match status" value="1"/>
</dbReference>
<dbReference type="EC" id="2.1.1.297" evidence="5"/>
<evidence type="ECO:0000259" key="4">
    <source>
        <dbReference type="Pfam" id="PF13847"/>
    </source>
</evidence>
<keyword evidence="2 5" id="KW-0808">Transferase</keyword>
<evidence type="ECO:0000313" key="5">
    <source>
        <dbReference type="EMBL" id="MPN25274.1"/>
    </source>
</evidence>
<protein>
    <submittedName>
        <fullName evidence="5">Release factor glutamine methyltransferase</fullName>
        <ecNumber evidence="5">2.1.1.297</ecNumber>
    </submittedName>
</protein>
<organism evidence="5">
    <name type="scientific">bioreactor metagenome</name>
    <dbReference type="NCBI Taxonomy" id="1076179"/>
    <lineage>
        <taxon>unclassified sequences</taxon>
        <taxon>metagenomes</taxon>
        <taxon>ecological metagenomes</taxon>
    </lineage>
</organism>
<dbReference type="NCBIfam" id="TIGR03534">
    <property type="entry name" value="RF_mod_PrmC"/>
    <property type="match status" value="1"/>
</dbReference>
<proteinExistence type="predicted"/>
<keyword evidence="3" id="KW-0949">S-adenosyl-L-methionine</keyword>
<dbReference type="AlphaFoldDB" id="A0A645GMV9"/>
<dbReference type="NCBIfam" id="TIGR00536">
    <property type="entry name" value="hemK_fam"/>
    <property type="match status" value="1"/>
</dbReference>
<gene>
    <name evidence="5" type="primary">prmC_53</name>
    <name evidence="5" type="ORF">SDC9_172681</name>
</gene>
<feature type="domain" description="Methyltransferase" evidence="4">
    <location>
        <begin position="43"/>
        <end position="166"/>
    </location>
</feature>
<dbReference type="GO" id="GO:0102559">
    <property type="term" value="F:peptide chain release factor N(5)-glutamine methyltransferase activity"/>
    <property type="evidence" value="ECO:0007669"/>
    <property type="project" value="UniProtKB-EC"/>
</dbReference>
<dbReference type="InterPro" id="IPR019874">
    <property type="entry name" value="RF_methyltr_PrmC"/>
</dbReference>
<evidence type="ECO:0000256" key="2">
    <source>
        <dbReference type="ARBA" id="ARBA00022679"/>
    </source>
</evidence>
<name>A0A645GMV9_9ZZZZ</name>
<reference evidence="5" key="1">
    <citation type="submission" date="2019-08" db="EMBL/GenBank/DDBJ databases">
        <authorList>
            <person name="Kucharzyk K."/>
            <person name="Murdoch R.W."/>
            <person name="Higgins S."/>
            <person name="Loffler F."/>
        </authorList>
    </citation>
    <scope>NUCLEOTIDE SEQUENCE</scope>
</reference>
<dbReference type="InterPro" id="IPR025714">
    <property type="entry name" value="Methyltranfer_dom"/>
</dbReference>
<dbReference type="GO" id="GO:0032259">
    <property type="term" value="P:methylation"/>
    <property type="evidence" value="ECO:0007669"/>
    <property type="project" value="UniProtKB-KW"/>
</dbReference>
<comment type="caution">
    <text evidence="5">The sequence shown here is derived from an EMBL/GenBank/DDBJ whole genome shotgun (WGS) entry which is preliminary data.</text>
</comment>
<accession>A0A645GMV9</accession>
<evidence type="ECO:0000256" key="1">
    <source>
        <dbReference type="ARBA" id="ARBA00022603"/>
    </source>
</evidence>
<dbReference type="Gene3D" id="3.40.50.150">
    <property type="entry name" value="Vaccinia Virus protein VP39"/>
    <property type="match status" value="1"/>
</dbReference>
<dbReference type="EMBL" id="VSSQ01074390">
    <property type="protein sequence ID" value="MPN25274.1"/>
    <property type="molecule type" value="Genomic_DNA"/>
</dbReference>
<dbReference type="SUPFAM" id="SSF53335">
    <property type="entry name" value="S-adenosyl-L-methionine-dependent methyltransferases"/>
    <property type="match status" value="1"/>
</dbReference>
<dbReference type="PANTHER" id="PTHR18895:SF74">
    <property type="entry name" value="MTRF1L RELEASE FACTOR GLUTAMINE METHYLTRANSFERASE"/>
    <property type="match status" value="1"/>
</dbReference>
<dbReference type="PROSITE" id="PS00092">
    <property type="entry name" value="N6_MTASE"/>
    <property type="match status" value="1"/>
</dbReference>
<keyword evidence="1 5" id="KW-0489">Methyltransferase</keyword>
<sequence>MINYQEFMGLEFFVQEGVLVPRPDTETLVEKVISYVKKSNLKNENIRILDIGTGSGAIGVSLGFYLKNALVTAIDISDVAIETANINVKKLNLNNVIIKKADIFNFNFNESRIEDNKYDIVVSNPPYIESHEISCLPKEVSEYEPKLALDGGKDGLLYYRQIVNVFKEIHSLNSMLSVEIGYNQSMSVKEIFENSNIFNKIELDKDLSGIYRVVSGFL</sequence>
<dbReference type="InterPro" id="IPR004556">
    <property type="entry name" value="HemK-like"/>
</dbReference>
<dbReference type="InterPro" id="IPR050320">
    <property type="entry name" value="N5-glutamine_MTase"/>
</dbReference>
<dbReference type="InterPro" id="IPR029063">
    <property type="entry name" value="SAM-dependent_MTases_sf"/>
</dbReference>
<dbReference type="CDD" id="cd02440">
    <property type="entry name" value="AdoMet_MTases"/>
    <property type="match status" value="1"/>
</dbReference>
<evidence type="ECO:0000256" key="3">
    <source>
        <dbReference type="ARBA" id="ARBA00022691"/>
    </source>
</evidence>
<dbReference type="GO" id="GO:0003676">
    <property type="term" value="F:nucleic acid binding"/>
    <property type="evidence" value="ECO:0007669"/>
    <property type="project" value="InterPro"/>
</dbReference>
<dbReference type="InterPro" id="IPR002052">
    <property type="entry name" value="DNA_methylase_N6_adenine_CS"/>
</dbReference>
<dbReference type="Pfam" id="PF13847">
    <property type="entry name" value="Methyltransf_31"/>
    <property type="match status" value="1"/>
</dbReference>